<dbReference type="RefSeq" id="WP_158534978.1">
    <property type="nucleotide sequence ID" value="NZ_CAWNWM010000001.1"/>
</dbReference>
<feature type="domain" description="CHAT" evidence="2">
    <location>
        <begin position="622"/>
        <end position="894"/>
    </location>
</feature>
<comment type="caution">
    <text evidence="3">The sequence shown here is derived from an EMBL/GenBank/DDBJ whole genome shotgun (WGS) entry which is preliminary data.</text>
</comment>
<name>A0A2W1JP19_9CYAN</name>
<organism evidence="3 4">
    <name type="scientific">Acaryochloris thomasi RCC1774</name>
    <dbReference type="NCBI Taxonomy" id="1764569"/>
    <lineage>
        <taxon>Bacteria</taxon>
        <taxon>Bacillati</taxon>
        <taxon>Cyanobacteriota</taxon>
        <taxon>Cyanophyceae</taxon>
        <taxon>Acaryochloridales</taxon>
        <taxon>Acaryochloridaceae</taxon>
        <taxon>Acaryochloris</taxon>
        <taxon>Acaryochloris thomasi</taxon>
    </lineage>
</organism>
<protein>
    <recommendedName>
        <fullName evidence="2">CHAT domain-containing protein</fullName>
    </recommendedName>
</protein>
<dbReference type="AlphaFoldDB" id="A0A2W1JP19"/>
<dbReference type="OrthoDB" id="446317at2"/>
<feature type="chain" id="PRO_5015870449" description="CHAT domain-containing protein" evidence="1">
    <location>
        <begin position="23"/>
        <end position="896"/>
    </location>
</feature>
<dbReference type="PANTHER" id="PTHR10098">
    <property type="entry name" value="RAPSYN-RELATED"/>
    <property type="match status" value="1"/>
</dbReference>
<accession>A0A2W1JP19</accession>
<dbReference type="InterPro" id="IPR019734">
    <property type="entry name" value="TPR_rpt"/>
</dbReference>
<dbReference type="Gene3D" id="1.25.40.10">
    <property type="entry name" value="Tetratricopeptide repeat domain"/>
    <property type="match status" value="2"/>
</dbReference>
<evidence type="ECO:0000259" key="2">
    <source>
        <dbReference type="Pfam" id="PF12770"/>
    </source>
</evidence>
<dbReference type="Proteomes" id="UP000248857">
    <property type="component" value="Unassembled WGS sequence"/>
</dbReference>
<keyword evidence="1" id="KW-0732">Signal</keyword>
<dbReference type="Pfam" id="PF12770">
    <property type="entry name" value="CHAT"/>
    <property type="match status" value="1"/>
</dbReference>
<dbReference type="EMBL" id="PQWO01000001">
    <property type="protein sequence ID" value="PZD74986.1"/>
    <property type="molecule type" value="Genomic_DNA"/>
</dbReference>
<keyword evidence="4" id="KW-1185">Reference proteome</keyword>
<proteinExistence type="predicted"/>
<evidence type="ECO:0000313" key="4">
    <source>
        <dbReference type="Proteomes" id="UP000248857"/>
    </source>
</evidence>
<evidence type="ECO:0000313" key="3">
    <source>
        <dbReference type="EMBL" id="PZD74986.1"/>
    </source>
</evidence>
<dbReference type="InterPro" id="IPR011990">
    <property type="entry name" value="TPR-like_helical_dom_sf"/>
</dbReference>
<dbReference type="SUPFAM" id="SSF48452">
    <property type="entry name" value="TPR-like"/>
    <property type="match status" value="2"/>
</dbReference>
<dbReference type="InterPro" id="IPR024983">
    <property type="entry name" value="CHAT_dom"/>
</dbReference>
<gene>
    <name evidence="3" type="ORF">C1752_00226</name>
</gene>
<feature type="signal peptide" evidence="1">
    <location>
        <begin position="1"/>
        <end position="22"/>
    </location>
</feature>
<evidence type="ECO:0000256" key="1">
    <source>
        <dbReference type="SAM" id="SignalP"/>
    </source>
</evidence>
<reference evidence="3 4" key="1">
    <citation type="journal article" date="2018" name="Sci. Rep.">
        <title>A novel species of the marine cyanobacterium Acaryochloris with a unique pigment content and lifestyle.</title>
        <authorList>
            <person name="Partensky F."/>
            <person name="Six C."/>
            <person name="Ratin M."/>
            <person name="Garczarek L."/>
            <person name="Vaulot D."/>
            <person name="Probert I."/>
            <person name="Calteau A."/>
            <person name="Gourvil P."/>
            <person name="Marie D."/>
            <person name="Grebert T."/>
            <person name="Bouchier C."/>
            <person name="Le Panse S."/>
            <person name="Gachenot M."/>
            <person name="Rodriguez F."/>
            <person name="Garrido J.L."/>
        </authorList>
    </citation>
    <scope>NUCLEOTIDE SEQUENCE [LARGE SCALE GENOMIC DNA]</scope>
    <source>
        <strain evidence="3 4">RCC1774</strain>
    </source>
</reference>
<sequence>MRSSLTSVCIGTALSGAMLLGAAQVLSSTPEVIPIDADSSQGIAQGRALYRQGQFSAAARIWQQEQERLLSVGDVLGHATVLNYLSLAYQQLGRLSEAEDAIATSLTLLQSSGPSQPYAQALNTQGRLRLILGQPEAALTSWQQATAVYQQLNDATGTAGSRINQAQAMEVLGLYRRACKTLLQASNLPSDCDLSTPEQWRSVLRHFEAQSDPQLKQVGLRTLGNSLRLAGQLDAAGTILQASLALPQTPVDRAITLLNLGKLEHRRYQHLRPLITSAAILPDAALAPAQQALAYWQQADLALSSDAQIQALALQSQLHRLSLGIELQQNQDAPPPAGQMSLQDKPQIDQVIAALRRRGIAHLPTSYQAVNAQLHFTQSLVRLGTEQRPLALTMANTALRQAQELQNTRAESHALGLLGQIYEQNQQWAESQRLTEQALVKAQTVRATDLAGQWQWQLGRIYQARRQRDAALNAYEAAIATLTNNRRDLLALDRNIQASFQADVEPVYRQFVDLLLQSPDLNNNARLQQAMEVIDTLQRVELENFLRCDLASIVSLAQQPLAADTALIYPILLSDRIEVIVRLPGGQIQRHTTRLPQPQVEATLAQLRVELEKSYISKDVHALSQQVYDWMIRPAESELAQIKNLVFVLDGSFRDLPMAALHDGDQYLVEKGYAVALVPGLQLLPSRSLSQTRLRALTFGLSETPPLQAAPPLPQVEEELTQISAYLPTRQHLNQAFTPVELQREIQSTPYSVVHIATHGQFSSDPEQTYLQTWNQRLQGSQLSSILQDRAPQGLQPIELLVLSACTTAAGDNRAILGLAGLAVQSGARSTMASLWSIGDRSTAQLMRHFYQTLTTQQGQITKAEALRQAQVKLLKTPGYEAPGFWAPFLLVGDWR</sequence>
<dbReference type="SMART" id="SM00028">
    <property type="entry name" value="TPR"/>
    <property type="match status" value="4"/>
</dbReference>